<keyword evidence="3" id="KW-1185">Reference proteome</keyword>
<evidence type="ECO:0000256" key="1">
    <source>
        <dbReference type="SAM" id="MobiDB-lite"/>
    </source>
</evidence>
<feature type="region of interest" description="Disordered" evidence="1">
    <location>
        <begin position="85"/>
        <end position="105"/>
    </location>
</feature>
<protein>
    <submittedName>
        <fullName evidence="2">Uncharacterized protein</fullName>
    </submittedName>
</protein>
<reference evidence="2" key="1">
    <citation type="journal article" date="2022" name="bioRxiv">
        <title>Sequencing and chromosome-scale assembly of the giantPleurodeles waltlgenome.</title>
        <authorList>
            <person name="Brown T."/>
            <person name="Elewa A."/>
            <person name="Iarovenko S."/>
            <person name="Subramanian E."/>
            <person name="Araus A.J."/>
            <person name="Petzold A."/>
            <person name="Susuki M."/>
            <person name="Suzuki K.-i.T."/>
            <person name="Hayashi T."/>
            <person name="Toyoda A."/>
            <person name="Oliveira C."/>
            <person name="Osipova E."/>
            <person name="Leigh N.D."/>
            <person name="Simon A."/>
            <person name="Yun M.H."/>
        </authorList>
    </citation>
    <scope>NUCLEOTIDE SEQUENCE</scope>
    <source>
        <strain evidence="2">20211129_DDA</strain>
        <tissue evidence="2">Liver</tissue>
    </source>
</reference>
<gene>
    <name evidence="2" type="ORF">NDU88_001140</name>
</gene>
<evidence type="ECO:0000313" key="3">
    <source>
        <dbReference type="Proteomes" id="UP001066276"/>
    </source>
</evidence>
<comment type="caution">
    <text evidence="2">The sequence shown here is derived from an EMBL/GenBank/DDBJ whole genome shotgun (WGS) entry which is preliminary data.</text>
</comment>
<organism evidence="2 3">
    <name type="scientific">Pleurodeles waltl</name>
    <name type="common">Iberian ribbed newt</name>
    <dbReference type="NCBI Taxonomy" id="8319"/>
    <lineage>
        <taxon>Eukaryota</taxon>
        <taxon>Metazoa</taxon>
        <taxon>Chordata</taxon>
        <taxon>Craniata</taxon>
        <taxon>Vertebrata</taxon>
        <taxon>Euteleostomi</taxon>
        <taxon>Amphibia</taxon>
        <taxon>Batrachia</taxon>
        <taxon>Caudata</taxon>
        <taxon>Salamandroidea</taxon>
        <taxon>Salamandridae</taxon>
        <taxon>Pleurodelinae</taxon>
        <taxon>Pleurodeles</taxon>
    </lineage>
</organism>
<dbReference type="EMBL" id="JANPWB010000015">
    <property type="protein sequence ID" value="KAJ1087981.1"/>
    <property type="molecule type" value="Genomic_DNA"/>
</dbReference>
<dbReference type="AlphaFoldDB" id="A0AAV7L8M6"/>
<feature type="region of interest" description="Disordered" evidence="1">
    <location>
        <begin position="1"/>
        <end position="41"/>
    </location>
</feature>
<accession>A0AAV7L8M6</accession>
<feature type="compositionally biased region" description="Basic and acidic residues" evidence="1">
    <location>
        <begin position="1"/>
        <end position="11"/>
    </location>
</feature>
<sequence>MMWPRSSERGRLQPGASSWFPDSAAGNGHSPGRCLCRQGSQTHLPPPVIATFLGVAGPYKAPPMHTRPSCRERPEVLLGQEARLQKAPRGLHTPDRTPGVLRGVFRRRRPVTVPLSENTSLG</sequence>
<evidence type="ECO:0000313" key="2">
    <source>
        <dbReference type="EMBL" id="KAJ1087981.1"/>
    </source>
</evidence>
<dbReference type="Proteomes" id="UP001066276">
    <property type="component" value="Chromosome 11"/>
</dbReference>
<name>A0AAV7L8M6_PLEWA</name>
<proteinExistence type="predicted"/>